<dbReference type="PANTHER" id="PTHR43004">
    <property type="entry name" value="TRK SYSTEM POTASSIUM UPTAKE PROTEIN"/>
    <property type="match status" value="1"/>
</dbReference>
<dbReference type="InParanoid" id="A0A2P6N0V5"/>
<keyword evidence="2" id="KW-0285">Flavoprotein</keyword>
<dbReference type="InterPro" id="IPR050641">
    <property type="entry name" value="RIFMO-like"/>
</dbReference>
<dbReference type="OrthoDB" id="30615at2759"/>
<dbReference type="Gene3D" id="3.30.9.10">
    <property type="entry name" value="D-Amino Acid Oxidase, subunit A, domain 2"/>
    <property type="match status" value="1"/>
</dbReference>
<dbReference type="AlphaFoldDB" id="A0A2P6N0V5"/>
<dbReference type="Gene3D" id="3.50.50.60">
    <property type="entry name" value="FAD/NAD(P)-binding domain"/>
    <property type="match status" value="1"/>
</dbReference>
<dbReference type="Gene3D" id="3.40.30.120">
    <property type="match status" value="1"/>
</dbReference>
<dbReference type="InterPro" id="IPR002938">
    <property type="entry name" value="FAD-bd"/>
</dbReference>
<dbReference type="SUPFAM" id="SSF51905">
    <property type="entry name" value="FAD/NAD(P)-binding domain"/>
    <property type="match status" value="1"/>
</dbReference>
<evidence type="ECO:0000259" key="6">
    <source>
        <dbReference type="Pfam" id="PF13521"/>
    </source>
</evidence>
<keyword evidence="8" id="KW-1185">Reference proteome</keyword>
<organism evidence="7 8">
    <name type="scientific">Planoprotostelium fungivorum</name>
    <dbReference type="NCBI Taxonomy" id="1890364"/>
    <lineage>
        <taxon>Eukaryota</taxon>
        <taxon>Amoebozoa</taxon>
        <taxon>Evosea</taxon>
        <taxon>Variosea</taxon>
        <taxon>Cavosteliida</taxon>
        <taxon>Cavosteliaceae</taxon>
        <taxon>Planoprotostelium</taxon>
    </lineage>
</organism>
<feature type="domain" description="NadR/Ttd14 AAA" evidence="6">
    <location>
        <begin position="782"/>
        <end position="890"/>
    </location>
</feature>
<evidence type="ECO:0000256" key="3">
    <source>
        <dbReference type="ARBA" id="ARBA00022827"/>
    </source>
</evidence>
<sequence>MLRIQIYSVQNGKKNGNRLTAEFHRSLYPSHHKNREQQEEQHMTEHVPIVIVGGGLVGLSAAAFIASRGVKPVLIEKHPGSSLHPRAMGYTARTMELFRSIDLEKKIPQIDASFRLRRVKVESMAGKWFEETHWSEARGKDGQKGGKGDHAPSAMPSPCMGAAIAQDRLEPIIRTRALEFGADIRLNTQVTSIEQDDECVTLHLKDRLNRSISSITADYVIAADGHSSPIREALGIKRSGRGHMQTVKSVLFRETNNKLEEYKERGYQQFSIEQPDLKAFVTTYSDGRWVLMYTDDVEREPSAHQGEIRKAVGRDDIDIDIITTGCWDLSALIADTFSSGRIFLVGDSAHQLPPNRGGYGANTGIEDAHNIAWKLVEVLEKRARPELLATYDAERRPIAWLRHDQIFARSDYSYQAGENGKKAITYDDAAMELGQLYRSAAIVGAGSELPPAATPEEWNGQPGTRAPHLYVSMGEDQISTLDLFQKGWVLFCSGEHWKEAAAVNGIPTVDLDTDLRHGEELRRELGINMVGASLIRPDGYIAWRRIGTEAPITETPKYIFPPDSSPGNQLNFARRRRPAENMQGQLWTEYLDQPFPASVLHWVEEMWEQESRLQRGETIPDSPQMTSSPTIDFPSPFQLLEPLRHNQRRSYNGESRFISPRPVVILDKSSPLATSMKYCTVTVKLLDQEGSPLLEDEQDHLFSPQGKQFVLSVAHHRTAPISVKLTGKIELRELRLGFTVVCETNEGETLRFHLTSNAFHLLRDRRPKMRSGVRVSGRGRRGPCCGKTTLLEAIQKLNIGGVNIVFEMARTYIDEKMEQGLSLQEIRKDPWQFQTEVLKRKVELEDELLSDPSHRVILMERGIPDSIAYGAADGGIFPADQLSTRHARENLRDRMWPNQ</sequence>
<evidence type="ECO:0000313" key="8">
    <source>
        <dbReference type="Proteomes" id="UP000241769"/>
    </source>
</evidence>
<dbReference type="Pfam" id="PF21274">
    <property type="entry name" value="Rng_hyd_C"/>
    <property type="match status" value="1"/>
</dbReference>
<reference evidence="7 8" key="1">
    <citation type="journal article" date="2018" name="Genome Biol. Evol.">
        <title>Multiple Roots of Fruiting Body Formation in Amoebozoa.</title>
        <authorList>
            <person name="Hillmann F."/>
            <person name="Forbes G."/>
            <person name="Novohradska S."/>
            <person name="Ferling I."/>
            <person name="Riege K."/>
            <person name="Groth M."/>
            <person name="Westermann M."/>
            <person name="Marz M."/>
            <person name="Spaller T."/>
            <person name="Winckler T."/>
            <person name="Schaap P."/>
            <person name="Glockner G."/>
        </authorList>
    </citation>
    <scope>NUCLEOTIDE SEQUENCE [LARGE SCALE GENOMIC DNA]</scope>
    <source>
        <strain evidence="7 8">Jena</strain>
    </source>
</reference>
<accession>A0A2P6N0V5</accession>
<evidence type="ECO:0000313" key="7">
    <source>
        <dbReference type="EMBL" id="PRP77585.1"/>
    </source>
</evidence>
<dbReference type="Pfam" id="PF13521">
    <property type="entry name" value="AAA_28"/>
    <property type="match status" value="1"/>
</dbReference>
<dbReference type="PRINTS" id="PR00420">
    <property type="entry name" value="RNGMNOXGNASE"/>
</dbReference>
<feature type="domain" description="FAD-binding" evidence="5">
    <location>
        <begin position="47"/>
        <end position="401"/>
    </location>
</feature>
<dbReference type="Gene3D" id="3.40.50.300">
    <property type="entry name" value="P-loop containing nucleotide triphosphate hydrolases"/>
    <property type="match status" value="1"/>
</dbReference>
<comment type="caution">
    <text evidence="7">The sequence shown here is derived from an EMBL/GenBank/DDBJ whole genome shotgun (WGS) entry which is preliminary data.</text>
</comment>
<dbReference type="GO" id="GO:0071949">
    <property type="term" value="F:FAD binding"/>
    <property type="evidence" value="ECO:0007669"/>
    <property type="project" value="InterPro"/>
</dbReference>
<protein>
    <submittedName>
        <fullName evidence="7">2,4-dichlorophenol 6-monooxygenase</fullName>
    </submittedName>
</protein>
<comment type="cofactor">
    <cofactor evidence="1">
        <name>FAD</name>
        <dbReference type="ChEBI" id="CHEBI:57692"/>
    </cofactor>
</comment>
<evidence type="ECO:0000256" key="2">
    <source>
        <dbReference type="ARBA" id="ARBA00022630"/>
    </source>
</evidence>
<evidence type="ECO:0000259" key="5">
    <source>
        <dbReference type="Pfam" id="PF01494"/>
    </source>
</evidence>
<feature type="compositionally biased region" description="Basic and acidic residues" evidence="4">
    <location>
        <begin position="134"/>
        <end position="150"/>
    </location>
</feature>
<dbReference type="InterPro" id="IPR036188">
    <property type="entry name" value="FAD/NAD-bd_sf"/>
</dbReference>
<keyword evidence="3" id="KW-0274">FAD</keyword>
<dbReference type="GO" id="GO:0016709">
    <property type="term" value="F:oxidoreductase activity, acting on paired donors, with incorporation or reduction of molecular oxygen, NAD(P)H as one donor, and incorporation of one atom of oxygen"/>
    <property type="evidence" value="ECO:0007669"/>
    <property type="project" value="UniProtKB-ARBA"/>
</dbReference>
<dbReference type="PANTHER" id="PTHR43004:SF19">
    <property type="entry name" value="BINDING MONOOXYGENASE, PUTATIVE (JCVI)-RELATED"/>
    <property type="match status" value="1"/>
</dbReference>
<dbReference type="EMBL" id="MDYQ01000257">
    <property type="protein sequence ID" value="PRP77585.1"/>
    <property type="molecule type" value="Genomic_DNA"/>
</dbReference>
<keyword evidence="7" id="KW-0503">Monooxygenase</keyword>
<proteinExistence type="predicted"/>
<gene>
    <name evidence="7" type="ORF">PROFUN_00446</name>
</gene>
<dbReference type="Proteomes" id="UP000241769">
    <property type="component" value="Unassembled WGS sequence"/>
</dbReference>
<evidence type="ECO:0000256" key="4">
    <source>
        <dbReference type="SAM" id="MobiDB-lite"/>
    </source>
</evidence>
<dbReference type="STRING" id="1890364.A0A2P6N0V5"/>
<dbReference type="InterPro" id="IPR027417">
    <property type="entry name" value="P-loop_NTPase"/>
</dbReference>
<name>A0A2P6N0V5_9EUKA</name>
<dbReference type="Pfam" id="PF01494">
    <property type="entry name" value="FAD_binding_3"/>
    <property type="match status" value="1"/>
</dbReference>
<keyword evidence="7" id="KW-0560">Oxidoreductase</keyword>
<dbReference type="InterPro" id="IPR038727">
    <property type="entry name" value="NadR/Ttd14_AAA_dom"/>
</dbReference>
<feature type="region of interest" description="Disordered" evidence="4">
    <location>
        <begin position="134"/>
        <end position="157"/>
    </location>
</feature>
<evidence type="ECO:0000256" key="1">
    <source>
        <dbReference type="ARBA" id="ARBA00001974"/>
    </source>
</evidence>